<dbReference type="EMBL" id="JH600068">
    <property type="protein sequence ID" value="EIG52994.1"/>
    <property type="molecule type" value="Genomic_DNA"/>
</dbReference>
<dbReference type="SUPFAM" id="SSF53448">
    <property type="entry name" value="Nucleotide-diphospho-sugar transferases"/>
    <property type="match status" value="1"/>
</dbReference>
<feature type="domain" description="Glycosyltransferase 2-like" evidence="1">
    <location>
        <begin position="272"/>
        <end position="403"/>
    </location>
</feature>
<gene>
    <name evidence="2" type="ORF">DesU5LDRAFT_1298</name>
</gene>
<proteinExistence type="predicted"/>
<dbReference type="Gene3D" id="3.90.550.10">
    <property type="entry name" value="Spore Coat Polysaccharide Biosynthesis Protein SpsA, Chain A"/>
    <property type="match status" value="1"/>
</dbReference>
<evidence type="ECO:0000313" key="2">
    <source>
        <dbReference type="EMBL" id="EIG52994.1"/>
    </source>
</evidence>
<reference evidence="2" key="1">
    <citation type="submission" date="2011-11" db="EMBL/GenBank/DDBJ databases">
        <title>Improved High-Quality Draft sequence of Desulfovibrio sp. U5L.</title>
        <authorList>
            <consortium name="US DOE Joint Genome Institute"/>
            <person name="Lucas S."/>
            <person name="Han J."/>
            <person name="Lapidus A."/>
            <person name="Cheng J.-F."/>
            <person name="Goodwin L."/>
            <person name="Pitluck S."/>
            <person name="Peters L."/>
            <person name="Ovchinnikova G."/>
            <person name="Held B."/>
            <person name="Detter J.C."/>
            <person name="Han C."/>
            <person name="Tapia R."/>
            <person name="Land M."/>
            <person name="Hauser L."/>
            <person name="Kyrpides N."/>
            <person name="Ivanova N."/>
            <person name="Pagani I."/>
            <person name="Gabster J."/>
            <person name="Walker C."/>
            <person name="Stolyar S."/>
            <person name="Stahl D."/>
            <person name="Arkin A."/>
            <person name="Dehal P."/>
            <person name="Hazen T."/>
            <person name="Woyke T."/>
        </authorList>
    </citation>
    <scope>NUCLEOTIDE SEQUENCE [LARGE SCALE GENOMIC DNA]</scope>
    <source>
        <strain evidence="2">U5L</strain>
    </source>
</reference>
<dbReference type="PANTHER" id="PTHR43179">
    <property type="entry name" value="RHAMNOSYLTRANSFERASE WBBL"/>
    <property type="match status" value="1"/>
</dbReference>
<keyword evidence="2" id="KW-0808">Transferase</keyword>
<dbReference type="STRING" id="596152.DesU5LDRAFT_1298"/>
<dbReference type="eggNOG" id="COG1216">
    <property type="taxonomic scope" value="Bacteria"/>
</dbReference>
<dbReference type="HOGENOM" id="CLU_023729_0_0_7"/>
<evidence type="ECO:0000259" key="1">
    <source>
        <dbReference type="Pfam" id="PF00535"/>
    </source>
</evidence>
<protein>
    <submittedName>
        <fullName evidence="2">Putative glycosyltransferase</fullName>
    </submittedName>
</protein>
<dbReference type="InterPro" id="IPR001173">
    <property type="entry name" value="Glyco_trans_2-like"/>
</dbReference>
<dbReference type="GO" id="GO:0016740">
    <property type="term" value="F:transferase activity"/>
    <property type="evidence" value="ECO:0007669"/>
    <property type="project" value="UniProtKB-KW"/>
</dbReference>
<organism evidence="2">
    <name type="scientific">Desulfovibrio sp. U5L</name>
    <dbReference type="NCBI Taxonomy" id="596152"/>
    <lineage>
        <taxon>Bacteria</taxon>
        <taxon>Pseudomonadati</taxon>
        <taxon>Thermodesulfobacteriota</taxon>
        <taxon>Desulfovibrionia</taxon>
        <taxon>Desulfovibrionales</taxon>
        <taxon>Desulfovibrionaceae</taxon>
        <taxon>Desulfovibrio</taxon>
    </lineage>
</organism>
<dbReference type="Pfam" id="PF00535">
    <property type="entry name" value="Glycos_transf_2"/>
    <property type="match status" value="1"/>
</dbReference>
<accession>I2PZN8</accession>
<sequence length="580" mass="61944">MAFDPLRIAPPTLPSPGPGFLAGILRALPLWALTSEQKELRLSLCGLLIGQGNPACLAAAQGLLALAFQEDPFDAASAALLESVEARHPFLPPRAAALLRLVRTAPPPAASPEADVSFEAIRACGDTELVVRYLEIAARDRHHALARLAPAFATLCRLPDADTAARLLAAFAPHLPPPLFARLSAELACLRLPPADALDRIRALDGEAWGLFAATAASHCLERLGDRQGALHACLTARASLPHHVNLTLRAFELSRPLPAPPPPGPNEAAVCLYSMNKAELFRECLTHLAATNLGHSLVAVLDNGSTDHTADVVAQAAGLFPEGRFLSVRLPVNVGAPGARNWLLSLPEVAACRHVAFLDDDAFPEKDWLARLLVTARSHPAAGTIGCAIVDKGAPRDHQSADFNLFPPELGQPSLPETKERLFVCEPCRGAPDFGLYAYTRSCLSVSGCCHLLPRRTLEAVGGFDIRYNPTQFDDLDRDIRSFLAGAPCVYDGTVRVGHQQGSSLALARTPAQVAHIVGNKIKLEYGVSDADADRLWRENLALLGGELLEKDKALAEIGEKYHGGLDPQSSGLSRSRIG</sequence>
<dbReference type="AlphaFoldDB" id="I2PZN8"/>
<dbReference type="PANTHER" id="PTHR43179:SF7">
    <property type="entry name" value="RHAMNOSYLTRANSFERASE WBBL"/>
    <property type="match status" value="1"/>
</dbReference>
<name>I2PZN8_9BACT</name>
<dbReference type="InterPro" id="IPR029044">
    <property type="entry name" value="Nucleotide-diphossugar_trans"/>
</dbReference>